<feature type="region of interest" description="Disordered" evidence="2">
    <location>
        <begin position="1749"/>
        <end position="1782"/>
    </location>
</feature>
<dbReference type="NCBIfam" id="NF033816">
    <property type="entry name" value="Cj0069_fam"/>
    <property type="match status" value="1"/>
</dbReference>
<proteinExistence type="inferred from homology"/>
<dbReference type="SUPFAM" id="SSF52540">
    <property type="entry name" value="P-loop containing nucleoside triphosphate hydrolases"/>
    <property type="match status" value="3"/>
</dbReference>
<dbReference type="Pfam" id="PF20668">
    <property type="entry name" value="DUF6815"/>
    <property type="match status" value="1"/>
</dbReference>
<evidence type="ECO:0000313" key="4">
    <source>
        <dbReference type="EMBL" id="CAK9043344.1"/>
    </source>
</evidence>
<sequence>MGSGASTDAKGMIEGKSPEEIAAALKELPADQLQKIWACVDAKTPCPGPVDCSSITVVAKDYKGMLEQPSAPKYKGALAQIYVRSQPYGGSDKSNNGHRYDSIPIVNGMINAGMSCQLIHYTHEEHDKFFELCKSFDFIIVRCNPGQIKADGGDQQKFDDGMRVLRKSGKQVWPSPDVMEKMGAKDALCKVATMNIGLEDTLAYYSPDEFAAGFKKTMAFQPRVIKQNRGSSGEGIWIIKLKDENYCKEYGERSCEDSEKLILMEANDNHEEEHTVAEFIEFCVNGRNDKSGEWTSKGVGKYLEGGKEAGGQLVDQRFCPRIVEGELRYNLIGDSLIGVIHKKPKEGGISAVGGLCCFPPRARAVAADAAVSVTGLARCFWPLRAFSEKETTSSTWIWQVCRRVFFNDTATTEIYTFYGPEEPLFKSLTENFLKKDRDLPHVMPSLDLADEPLPLWWTTDFINASPPGTAAEEEKWIVGEFNCSCDDTPNASWDDISEEDKAEVATVPRTATELPRCIDISHPEMAKLVPNDYDRIRDGAEVEVINSATQPDKTAPLGVKLTSPPKVNFAEGYIYRLDRLASTDQTRRMLDALKVILKNPVVDPSPMIPHEVLRKLICNPVDKTLKQANLQHLPLESVDFSGSKQKMEGLSAFQQEAKHVYAHLLNKSQIDSLVLSSTRRLTLIQGPPGTGKTTTAVQIVAAMVRYGLVDLPILVTADSNTAVDNLVKGIGKTGVNIVRVGRPEAIREDVKSYALDGRWKEQREQMMLSRDFGCGDLKKAEVVCATCIGASGTTLDKVRFPTVIVDECTQAAETAALVPIARGCQQAILIGDQCQLPPTVLSDVAETENLGESLFTRLVTQGVRPCLLDTQYRMHPLVAEFASAAFYNGRLQNGVSHIHRKPPEGFPWPQRHMPVAFINLEKCEEKREGLGRIGIRLEFSGHGSSYINPAEAEKTMWALLEVTKNGKIGPEDVGIVTPYKGQVRLLKKLINERPGLQKFRSGLEVESVDRFQGQEKEVIIFCAVRNNREGKVGFLCDWRRLNVMLTLIWAAARGAICGESAKGNWVPRYLVDDRDGIWTVKQGIIEEVQKGIEKKNPAGGNDAPAKVEQKEEDILDRSTGSQVYLTAVKVLSDPAELPEADPEAAKAVCSVRLKKTPVDSELLSRWVSCRNASLGGALLTKAQQTVVDLVLRGHNVFLTGAAGSGKSVVLEAVNHQAKRQVALTAATGGAALLIGGETTHAWAGLGQATGSAEELVQRVRSDAAACHRWTGTTLLVIDEVSMISARLLDILDLCGRAARGTVQRPFGGLQVLLCGDFHQLPPVSRKEGWAFQAKVWAEAISISLELTEVLRTDPEEQQLALALEEVRKGQVGQSSWQFLESLASKPRPRDRCPVVVVPTNRQADQINEAALKALSAQAEVHCYSAVCMGQRTRKEVPQELCLCQGAVVVLTASIRVGPQGDVKWANGLRCCVTGFVELPRRVFDHRHPDFDPVSRSLRQFLLRHEGKLPKLQALQDTDVGEQVLYPVHFGEDTGTEDGGLVQLPLRLGWALTAHRAQGASLETGAVAMLRGLFSPGQAYVTLSRCRRAKDLWIEGLPARSSDGHVAAFAPEPEVQSFYAAMRELIDDARVPILSPTPSIERRRGRCASPAVRADPKPPRGDLWPTRFQRVGAAPRPTEPPPPVAPLVTLTLRCVKWWLTHAGPAAEEYRSWAMGKPCGPTTVMFLAVTAWLLMAVHVCSLKENQHEASVPRPSQCHASVPRKVSSTQRPMAPRPDDEAQSTNHISSMFQSSVDVRTPGAELGRAPLFPGSIFRWDALGVLLPERLIPVGHYQSLECLDGVLCFSADGASSHFRQSPSKDLVSYNTALSSCEKGEQWLRAFSLFSTVAPSVITYNGCLSATAKVQLWRAALDLLQLNPRPSLISFNTVMSATERGRQWHMVADLYMQLSQQQLQPDAFAHAAFAAHTPWRRALAALARAALGQHRQQSLVAFLELVQSCEQSTSSSYIFPALMAELSRLALRHSRRSPPLTETTG</sequence>
<dbReference type="SMART" id="SM00382">
    <property type="entry name" value="AAA"/>
    <property type="match status" value="2"/>
</dbReference>
<keyword evidence="1" id="KW-0233">DNA recombination</keyword>
<evidence type="ECO:0000313" key="5">
    <source>
        <dbReference type="Proteomes" id="UP001642484"/>
    </source>
</evidence>
<dbReference type="EMBL" id="CAXAMN010014446">
    <property type="protein sequence ID" value="CAK9043344.1"/>
    <property type="molecule type" value="Genomic_DNA"/>
</dbReference>
<keyword evidence="1" id="KW-0067">ATP-binding</keyword>
<dbReference type="SUPFAM" id="SSF56059">
    <property type="entry name" value="Glutathione synthetase ATP-binding domain-like"/>
    <property type="match status" value="1"/>
</dbReference>
<reference evidence="4 5" key="1">
    <citation type="submission" date="2024-02" db="EMBL/GenBank/DDBJ databases">
        <authorList>
            <person name="Chen Y."/>
            <person name="Shah S."/>
            <person name="Dougan E. K."/>
            <person name="Thang M."/>
            <person name="Chan C."/>
        </authorList>
    </citation>
    <scope>NUCLEOTIDE SEQUENCE [LARGE SCALE GENOMIC DNA]</scope>
</reference>
<dbReference type="EC" id="5.6.2.3" evidence="1"/>
<dbReference type="Proteomes" id="UP001642484">
    <property type="component" value="Unassembled WGS sequence"/>
</dbReference>
<evidence type="ECO:0000256" key="1">
    <source>
        <dbReference type="RuleBase" id="RU363044"/>
    </source>
</evidence>
<dbReference type="InterPro" id="IPR049212">
    <property type="entry name" value="DUF6815"/>
</dbReference>
<evidence type="ECO:0000256" key="2">
    <source>
        <dbReference type="SAM" id="MobiDB-lite"/>
    </source>
</evidence>
<protein>
    <recommendedName>
        <fullName evidence="1">ATP-dependent DNA helicase</fullName>
        <ecNumber evidence="1">5.6.2.3</ecNumber>
    </recommendedName>
</protein>
<feature type="domain" description="AAA+ ATPase" evidence="3">
    <location>
        <begin position="678"/>
        <end position="860"/>
    </location>
</feature>
<dbReference type="InterPro" id="IPR011990">
    <property type="entry name" value="TPR-like_helical_dom_sf"/>
</dbReference>
<feature type="region of interest" description="Disordered" evidence="2">
    <location>
        <begin position="1643"/>
        <end position="1664"/>
    </location>
</feature>
<dbReference type="InterPro" id="IPR041679">
    <property type="entry name" value="DNA2/NAM7-like_C"/>
</dbReference>
<dbReference type="InterPro" id="IPR041677">
    <property type="entry name" value="DNA2/NAM7_AAA_11"/>
</dbReference>
<keyword evidence="1" id="KW-0547">Nucleotide-binding</keyword>
<dbReference type="Gene3D" id="3.40.50.300">
    <property type="entry name" value="P-loop containing nucleotide triphosphate hydrolases"/>
    <property type="match status" value="3"/>
</dbReference>
<dbReference type="InterPro" id="IPR045055">
    <property type="entry name" value="DNA2/NAM7-like"/>
</dbReference>
<dbReference type="PANTHER" id="PTHR10887">
    <property type="entry name" value="DNA2/NAM7 HELICASE FAMILY"/>
    <property type="match status" value="1"/>
</dbReference>
<dbReference type="InterPro" id="IPR010285">
    <property type="entry name" value="DNA_helicase_pif1-like_DEAD"/>
</dbReference>
<dbReference type="InterPro" id="IPR003593">
    <property type="entry name" value="AAA+_ATPase"/>
</dbReference>
<keyword evidence="1" id="KW-0378">Hydrolase</keyword>
<keyword evidence="1" id="KW-0234">DNA repair</keyword>
<comment type="cofactor">
    <cofactor evidence="1">
        <name>Mg(2+)</name>
        <dbReference type="ChEBI" id="CHEBI:18420"/>
    </cofactor>
</comment>
<feature type="domain" description="AAA+ ATPase" evidence="3">
    <location>
        <begin position="1192"/>
        <end position="1325"/>
    </location>
</feature>
<keyword evidence="5" id="KW-1185">Reference proteome</keyword>
<name>A0ABP0LZG0_9DINO</name>
<evidence type="ECO:0000259" key="3">
    <source>
        <dbReference type="SMART" id="SM00382"/>
    </source>
</evidence>
<dbReference type="Gene3D" id="1.25.40.10">
    <property type="entry name" value="Tetratricopeptide repeat domain"/>
    <property type="match status" value="1"/>
</dbReference>
<dbReference type="Pfam" id="PF05970">
    <property type="entry name" value="PIF1"/>
    <property type="match status" value="1"/>
</dbReference>
<accession>A0ABP0LZG0</accession>
<dbReference type="InterPro" id="IPR027417">
    <property type="entry name" value="P-loop_NTPase"/>
</dbReference>
<dbReference type="PANTHER" id="PTHR10887:SF495">
    <property type="entry name" value="HELICASE SENATAXIN ISOFORM X1-RELATED"/>
    <property type="match status" value="1"/>
</dbReference>
<dbReference type="Pfam" id="PF13087">
    <property type="entry name" value="AAA_12"/>
    <property type="match status" value="1"/>
</dbReference>
<keyword evidence="1" id="KW-0227">DNA damage</keyword>
<comment type="caution">
    <text evidence="4">The sequence shown here is derived from an EMBL/GenBank/DDBJ whole genome shotgun (WGS) entry which is preliminary data.</text>
</comment>
<dbReference type="CDD" id="cd18809">
    <property type="entry name" value="SF1_C_RecD"/>
    <property type="match status" value="1"/>
</dbReference>
<organism evidence="4 5">
    <name type="scientific">Durusdinium trenchii</name>
    <dbReference type="NCBI Taxonomy" id="1381693"/>
    <lineage>
        <taxon>Eukaryota</taxon>
        <taxon>Sar</taxon>
        <taxon>Alveolata</taxon>
        <taxon>Dinophyceae</taxon>
        <taxon>Suessiales</taxon>
        <taxon>Symbiodiniaceae</taxon>
        <taxon>Durusdinium</taxon>
    </lineage>
</organism>
<gene>
    <name evidence="4" type="ORF">CCMP2556_LOCUS22954</name>
</gene>
<dbReference type="CDD" id="cd18808">
    <property type="entry name" value="SF1_C_Upf1"/>
    <property type="match status" value="1"/>
</dbReference>
<comment type="catalytic activity">
    <reaction evidence="1">
        <text>ATP + H2O = ADP + phosphate + H(+)</text>
        <dbReference type="Rhea" id="RHEA:13065"/>
        <dbReference type="ChEBI" id="CHEBI:15377"/>
        <dbReference type="ChEBI" id="CHEBI:15378"/>
        <dbReference type="ChEBI" id="CHEBI:30616"/>
        <dbReference type="ChEBI" id="CHEBI:43474"/>
        <dbReference type="ChEBI" id="CHEBI:456216"/>
        <dbReference type="EC" id="5.6.2.3"/>
    </reaction>
</comment>
<dbReference type="Pfam" id="PF13086">
    <property type="entry name" value="AAA_11"/>
    <property type="match status" value="2"/>
</dbReference>
<comment type="similarity">
    <text evidence="1">Belongs to the helicase family.</text>
</comment>
<dbReference type="InterPro" id="IPR047187">
    <property type="entry name" value="SF1_C_Upf1"/>
</dbReference>
<keyword evidence="1" id="KW-0347">Helicase</keyword>